<gene>
    <name evidence="4" type="ORF">H8712_14445</name>
</gene>
<reference evidence="4 5" key="1">
    <citation type="submission" date="2020-08" db="EMBL/GenBank/DDBJ databases">
        <title>Genome public.</title>
        <authorList>
            <person name="Liu C."/>
            <person name="Sun Q."/>
        </authorList>
    </citation>
    <scope>NUCLEOTIDE SEQUENCE [LARGE SCALE GENOMIC DNA]</scope>
    <source>
        <strain evidence="4 5">3_YM_SP_D4_24.mj</strain>
    </source>
</reference>
<dbReference type="CDD" id="cd00077">
    <property type="entry name" value="HDc"/>
    <property type="match status" value="1"/>
</dbReference>
<dbReference type="Proteomes" id="UP000661649">
    <property type="component" value="Unassembled WGS sequence"/>
</dbReference>
<dbReference type="Pfam" id="PF21447">
    <property type="entry name" value="Ppx-GppA_III"/>
    <property type="match status" value="1"/>
</dbReference>
<accession>A0ABR7PED3</accession>
<dbReference type="PANTHER" id="PTHR30005">
    <property type="entry name" value="EXOPOLYPHOSPHATASE"/>
    <property type="match status" value="1"/>
</dbReference>
<dbReference type="RefSeq" id="WP_187559201.1">
    <property type="nucleotide sequence ID" value="NZ_JACRTP010000008.1"/>
</dbReference>
<dbReference type="InterPro" id="IPR048950">
    <property type="entry name" value="Ppx_GppA_C"/>
</dbReference>
<dbReference type="Pfam" id="PF02541">
    <property type="entry name" value="Ppx-GppA"/>
    <property type="match status" value="1"/>
</dbReference>
<dbReference type="Gene3D" id="3.30.420.150">
    <property type="entry name" value="Exopolyphosphatase. Domain 2"/>
    <property type="match status" value="1"/>
</dbReference>
<sequence length="514" mass="58816">MAVTIFAAIDVGSYEVSMDIYQISPKIGIEKIDEVRSRIELGHDTYTNGKISYESAQRLGEVLGDFSRIMKEYKVTSYRACATSTLQEARNVWIVLEQVYQRTGIRVEILSNSEQRFFGYKSIAAKEADFSKIIQKGTAIIEIGGGNVQISLFDKDTLVTTQNFKMGSLRIRERLLSVEKETIYYEKLVEELIHNDILSFKKLHLKERKVDNIILLGDFFIEKLLVSDYGMGESRTVSKAVFMEMYERIVHKSAEQLSVELGITLEYASILVPALIIYRVFADEMGAQNLWVPGTQLNDGIAYDYAQGRRLIRSTHNFENDILACAQNIAKRYMSSKSHVRAVLKVAETIFDSMRRVHGMGPRERLLLQIAVILHDCGKYISMSEVAKCSYEIIMSTEIIGLSHAEREMIANIVRFNNEPFKYYGEADSKSTIDRDTYMVIGKLTAILRVANALDRSHKQKAENVKVQLQDKELVLVIDTQENLLLEEGLLTQKADFFKEMFNIRPVLRRKKRK</sequence>
<comment type="caution">
    <text evidence="4">The sequence shown here is derived from an EMBL/GenBank/DDBJ whole genome shotgun (WGS) entry which is preliminary data.</text>
</comment>
<dbReference type="SUPFAM" id="SSF53067">
    <property type="entry name" value="Actin-like ATPase domain"/>
    <property type="match status" value="2"/>
</dbReference>
<evidence type="ECO:0000313" key="5">
    <source>
        <dbReference type="Proteomes" id="UP000661649"/>
    </source>
</evidence>
<organism evidence="4 5">
    <name type="scientific">Blautia stercoris</name>
    <dbReference type="NCBI Taxonomy" id="871664"/>
    <lineage>
        <taxon>Bacteria</taxon>
        <taxon>Bacillati</taxon>
        <taxon>Bacillota</taxon>
        <taxon>Clostridia</taxon>
        <taxon>Lachnospirales</taxon>
        <taxon>Lachnospiraceae</taxon>
        <taxon>Blautia</taxon>
    </lineage>
</organism>
<comment type="similarity">
    <text evidence="1">Belongs to the GppA/Ppx family.</text>
</comment>
<name>A0ABR7PED3_9FIRM</name>
<proteinExistence type="inferred from homology"/>
<feature type="domain" description="Ppx/GppA phosphatase C-terminal" evidence="3">
    <location>
        <begin position="326"/>
        <end position="492"/>
    </location>
</feature>
<dbReference type="InterPro" id="IPR003695">
    <property type="entry name" value="Ppx_GppA_N"/>
</dbReference>
<dbReference type="Gene3D" id="3.30.420.40">
    <property type="match status" value="1"/>
</dbReference>
<dbReference type="PANTHER" id="PTHR30005:SF0">
    <property type="entry name" value="RETROGRADE REGULATION PROTEIN 2"/>
    <property type="match status" value="1"/>
</dbReference>
<evidence type="ECO:0000256" key="1">
    <source>
        <dbReference type="ARBA" id="ARBA00007125"/>
    </source>
</evidence>
<dbReference type="InterPro" id="IPR050273">
    <property type="entry name" value="GppA/Ppx_hydrolase"/>
</dbReference>
<evidence type="ECO:0000259" key="3">
    <source>
        <dbReference type="Pfam" id="PF21447"/>
    </source>
</evidence>
<dbReference type="InterPro" id="IPR003607">
    <property type="entry name" value="HD/PDEase_dom"/>
</dbReference>
<dbReference type="EMBL" id="JACRTP010000008">
    <property type="protein sequence ID" value="MBC8629783.1"/>
    <property type="molecule type" value="Genomic_DNA"/>
</dbReference>
<dbReference type="InterPro" id="IPR043129">
    <property type="entry name" value="ATPase_NBD"/>
</dbReference>
<evidence type="ECO:0000259" key="2">
    <source>
        <dbReference type="Pfam" id="PF02541"/>
    </source>
</evidence>
<dbReference type="SUPFAM" id="SSF109604">
    <property type="entry name" value="HD-domain/PDEase-like"/>
    <property type="match status" value="1"/>
</dbReference>
<evidence type="ECO:0000313" key="4">
    <source>
        <dbReference type="EMBL" id="MBC8629783.1"/>
    </source>
</evidence>
<keyword evidence="5" id="KW-1185">Reference proteome</keyword>
<protein>
    <submittedName>
        <fullName evidence="4">HD domain-containing protein</fullName>
    </submittedName>
</protein>
<feature type="domain" description="Ppx/GppA phosphatase N-terminal" evidence="2">
    <location>
        <begin position="27"/>
        <end position="305"/>
    </location>
</feature>
<dbReference type="CDD" id="cd24006">
    <property type="entry name" value="ASKHA_NBD_PPX_GppA"/>
    <property type="match status" value="1"/>
</dbReference>
<dbReference type="Gene3D" id="1.10.3210.10">
    <property type="entry name" value="Hypothetical protein af1432"/>
    <property type="match status" value="1"/>
</dbReference>